<dbReference type="PROSITE" id="PS50878">
    <property type="entry name" value="RT_POL"/>
    <property type="match status" value="1"/>
</dbReference>
<dbReference type="AlphaFoldDB" id="A0A7D9D9D3"/>
<dbReference type="SUPFAM" id="SSF56672">
    <property type="entry name" value="DNA/RNA polymerases"/>
    <property type="match status" value="1"/>
</dbReference>
<dbReference type="EMBL" id="CACRXK020000160">
    <property type="protein sequence ID" value="CAB3979013.1"/>
    <property type="molecule type" value="Genomic_DNA"/>
</dbReference>
<dbReference type="InterPro" id="IPR043502">
    <property type="entry name" value="DNA/RNA_pol_sf"/>
</dbReference>
<dbReference type="PANTHER" id="PTHR33332">
    <property type="entry name" value="REVERSE TRANSCRIPTASE DOMAIN-CONTAINING PROTEIN"/>
    <property type="match status" value="1"/>
</dbReference>
<dbReference type="InterPro" id="IPR000477">
    <property type="entry name" value="RT_dom"/>
</dbReference>
<dbReference type="Pfam" id="PF00078">
    <property type="entry name" value="RVT_1"/>
    <property type="match status" value="1"/>
</dbReference>
<protein>
    <submittedName>
        <fullName evidence="1">Uncharacterized protein</fullName>
    </submittedName>
</protein>
<gene>
    <name evidence="1" type="ORF">PACLA_8A041566</name>
</gene>
<evidence type="ECO:0000313" key="2">
    <source>
        <dbReference type="Proteomes" id="UP001152795"/>
    </source>
</evidence>
<reference evidence="1" key="1">
    <citation type="submission" date="2020-04" db="EMBL/GenBank/DDBJ databases">
        <authorList>
            <person name="Alioto T."/>
            <person name="Alioto T."/>
            <person name="Gomez Garrido J."/>
        </authorList>
    </citation>
    <scope>NUCLEOTIDE SEQUENCE</scope>
    <source>
        <strain evidence="1">A484AB</strain>
    </source>
</reference>
<name>A0A7D9D9D3_PARCT</name>
<comment type="caution">
    <text evidence="1">The sequence shown here is derived from an EMBL/GenBank/DDBJ whole genome shotgun (WGS) entry which is preliminary data.</text>
</comment>
<sequence>MDTAFGKSLKKYEENMDLYLKTIKRSNYKDMSIIYVAYLDSIGWNFDGPALDMELLYVLYAGTVKFDPCICTEAVTHLTDKILTNIDNKKLNGLLLVDFKKAFDLVDHEILILKLRMFGCSPLVLKWFTSYLSDRYQRTYFKNTSDMRPVKIGVPQGSILGPLLFILFINDLPSQLSHSESTMFADDTTVLTEGSSIHDLNVKLKLVAQDLSTWTQQNRMVTNTLKTKTMLIHSPQQLKNTSDRSLSVTLNGNILAQVKQAKVFNA</sequence>
<keyword evidence="2" id="KW-1185">Reference proteome</keyword>
<accession>A0A7D9D9D3</accession>
<dbReference type="Proteomes" id="UP001152795">
    <property type="component" value="Unassembled WGS sequence"/>
</dbReference>
<proteinExistence type="predicted"/>
<dbReference type="OrthoDB" id="445826at2759"/>
<organism evidence="1 2">
    <name type="scientific">Paramuricea clavata</name>
    <name type="common">Red gorgonian</name>
    <name type="synonym">Violescent sea-whip</name>
    <dbReference type="NCBI Taxonomy" id="317549"/>
    <lineage>
        <taxon>Eukaryota</taxon>
        <taxon>Metazoa</taxon>
        <taxon>Cnidaria</taxon>
        <taxon>Anthozoa</taxon>
        <taxon>Octocorallia</taxon>
        <taxon>Malacalcyonacea</taxon>
        <taxon>Plexauridae</taxon>
        <taxon>Paramuricea</taxon>
    </lineage>
</organism>
<evidence type="ECO:0000313" key="1">
    <source>
        <dbReference type="EMBL" id="CAB3979013.1"/>
    </source>
</evidence>